<name>A0ACB7SAT0_HYAAI</name>
<sequence length="666" mass="73970">MTDVSPAGTQLRAQNSNDAPHGGGGTPSLGYVQLDFLCWSALLATAVGLTMWMFRHALHRGPYEPSSPPPPTPAFCCENLVIEMSRRANRTVDACSNFLDYACYHRAGLAEANHNLFVTEVLYPTLQGTIRTPASDVLRTYYLSCLTVFVKGQPSAEEAVNAVVDMFLGWGGGARPRMTDLAGILEIKYRMSFLFNLQLQLNTKNRTCAAELSRGHNLGFFWNPRTQTNRAVTNHTLSVVHERFGVNVTYEDLSLLKESLFRAHVATGKTVSSKGGFSTLGRVFPKASLDKWRLHVDDVCSFRCSDTMTVTVSDAKIIRKVTNIIESPYFSAQSLAFLVFGTATTLFHKDFLSGIVAGGGSAKWTKFCDTDTGGLFEVWDLVSVHRFTNHQRDNALRSLYDSISAAVVADATDIFASPEDAKEAQDLISRVKLVLPAQLSHWYQAFLPTLTEDYCANVIAIRDFRSKTLLQAEARGFADVSWTREMGLDAYALLVDEAVVVPPILYADIGAEARRETYITGALVGVELASVLWYALFAHQGWSKAVSHKLQRHGRCLEGPVFDEDPTELTYSLLSLRSTVRAVSGAGWHRPVRMWSLWVMSPSQLFYMLFYLRYVCFRAEKLKRLSRSTNFMRRIPDFSAAFRCPPLPLGKAAGCVHDLRITPAAA</sequence>
<dbReference type="Proteomes" id="UP000821845">
    <property type="component" value="Chromosome 5"/>
</dbReference>
<evidence type="ECO:0000313" key="1">
    <source>
        <dbReference type="EMBL" id="KAH6931725.1"/>
    </source>
</evidence>
<dbReference type="EMBL" id="CM023485">
    <property type="protein sequence ID" value="KAH6931725.1"/>
    <property type="molecule type" value="Genomic_DNA"/>
</dbReference>
<organism evidence="1 2">
    <name type="scientific">Hyalomma asiaticum</name>
    <name type="common">Tick</name>
    <dbReference type="NCBI Taxonomy" id="266040"/>
    <lineage>
        <taxon>Eukaryota</taxon>
        <taxon>Metazoa</taxon>
        <taxon>Ecdysozoa</taxon>
        <taxon>Arthropoda</taxon>
        <taxon>Chelicerata</taxon>
        <taxon>Arachnida</taxon>
        <taxon>Acari</taxon>
        <taxon>Parasitiformes</taxon>
        <taxon>Ixodida</taxon>
        <taxon>Ixodoidea</taxon>
        <taxon>Ixodidae</taxon>
        <taxon>Hyalomminae</taxon>
        <taxon>Hyalomma</taxon>
    </lineage>
</organism>
<protein>
    <submittedName>
        <fullName evidence="1">Uncharacterized protein</fullName>
    </submittedName>
</protein>
<accession>A0ACB7SAT0</accession>
<reference evidence="1" key="1">
    <citation type="submission" date="2020-05" db="EMBL/GenBank/DDBJ databases">
        <title>Large-scale comparative analyses of tick genomes elucidate their genetic diversity and vector capacities.</title>
        <authorList>
            <person name="Jia N."/>
            <person name="Wang J."/>
            <person name="Shi W."/>
            <person name="Du L."/>
            <person name="Sun Y."/>
            <person name="Zhan W."/>
            <person name="Jiang J."/>
            <person name="Wang Q."/>
            <person name="Zhang B."/>
            <person name="Ji P."/>
            <person name="Sakyi L.B."/>
            <person name="Cui X."/>
            <person name="Yuan T."/>
            <person name="Jiang B."/>
            <person name="Yang W."/>
            <person name="Lam T.T.-Y."/>
            <person name="Chang Q."/>
            <person name="Ding S."/>
            <person name="Wang X."/>
            <person name="Zhu J."/>
            <person name="Ruan X."/>
            <person name="Zhao L."/>
            <person name="Wei J."/>
            <person name="Que T."/>
            <person name="Du C."/>
            <person name="Cheng J."/>
            <person name="Dai P."/>
            <person name="Han X."/>
            <person name="Huang E."/>
            <person name="Gao Y."/>
            <person name="Liu J."/>
            <person name="Shao H."/>
            <person name="Ye R."/>
            <person name="Li L."/>
            <person name="Wei W."/>
            <person name="Wang X."/>
            <person name="Wang C."/>
            <person name="Yang T."/>
            <person name="Huo Q."/>
            <person name="Li W."/>
            <person name="Guo W."/>
            <person name="Chen H."/>
            <person name="Zhou L."/>
            <person name="Ni X."/>
            <person name="Tian J."/>
            <person name="Zhou Y."/>
            <person name="Sheng Y."/>
            <person name="Liu T."/>
            <person name="Pan Y."/>
            <person name="Xia L."/>
            <person name="Li J."/>
            <person name="Zhao F."/>
            <person name="Cao W."/>
        </authorList>
    </citation>
    <scope>NUCLEOTIDE SEQUENCE</scope>
    <source>
        <strain evidence="1">Hyas-2018</strain>
    </source>
</reference>
<keyword evidence="2" id="KW-1185">Reference proteome</keyword>
<evidence type="ECO:0000313" key="2">
    <source>
        <dbReference type="Proteomes" id="UP000821845"/>
    </source>
</evidence>
<gene>
    <name evidence="1" type="ORF">HPB50_027317</name>
</gene>
<proteinExistence type="predicted"/>
<comment type="caution">
    <text evidence="1">The sequence shown here is derived from an EMBL/GenBank/DDBJ whole genome shotgun (WGS) entry which is preliminary data.</text>
</comment>